<feature type="non-terminal residue" evidence="3">
    <location>
        <position position="1"/>
    </location>
</feature>
<sequence>FLPITVQKGLQKEKNEHCEGNGAGLALPLPSAGSHDQEGVSYRRVLEMILSGLDGMLCQEVPHRSLKTPLETLSKTLHLERVRLNLEVLQAVLRRSASTLLTGLGVLSFELAENSLLRNKTVAISNLDNIPSVFFPSLFKKSCRRRKTSIVKAMVQAWPFPCLPLGAMIKRDDSYRRVLEIILSGLDGMLCQEVPHRRCRLKVLDLRILPLRMWDQWSVFKAPDLSENQTAVGLSDKEVKPQVKVAIDLILQERPLESLEAFVVEWVAQREGLSLCCNYLEIWSLAAYYHKDVLETLDLNSVQQLGLYNINDLTCLLNFTPYLGRMRYLHILLLSSLWPWARHTPLEKQQIVTQFTSQFVKLKHLEALILDNVFFLEDHLEELFRSLKTPLETLSVTKCYLSKSEWAHIAEFPCTSQLKHLHLERVRLNLEVLQAVLRRSASTLLTLDLESCHLFERDLRAILPAVRCCTQLISFNFSGNHFSWNFLREMRDHERTMRSEGSRLKYLNLSDAPLYHLCFKPIQVLLESLIATVQTFELEDCRPEDSHISALLPVLNQCSQLTK</sequence>
<comment type="caution">
    <text evidence="3">The sequence shown here is derived from an EMBL/GenBank/DDBJ whole genome shotgun (WGS) entry which is preliminary data.</text>
</comment>
<dbReference type="Proteomes" id="UP001488838">
    <property type="component" value="Unassembled WGS sequence"/>
</dbReference>
<keyword evidence="1" id="KW-0433">Leucine-rich repeat</keyword>
<evidence type="ECO:0000256" key="2">
    <source>
        <dbReference type="ARBA" id="ARBA00022737"/>
    </source>
</evidence>
<evidence type="ECO:0000313" key="3">
    <source>
        <dbReference type="EMBL" id="KAK7797742.1"/>
    </source>
</evidence>
<protein>
    <submittedName>
        <fullName evidence="3">Uncharacterized protein</fullName>
    </submittedName>
</protein>
<dbReference type="Gene3D" id="3.80.10.10">
    <property type="entry name" value="Ribonuclease Inhibitor"/>
    <property type="match status" value="1"/>
</dbReference>
<keyword evidence="4" id="KW-1185">Reference proteome</keyword>
<organism evidence="3 4">
    <name type="scientific">Myodes glareolus</name>
    <name type="common">Bank vole</name>
    <name type="synonym">Clethrionomys glareolus</name>
    <dbReference type="NCBI Taxonomy" id="447135"/>
    <lineage>
        <taxon>Eukaryota</taxon>
        <taxon>Metazoa</taxon>
        <taxon>Chordata</taxon>
        <taxon>Craniata</taxon>
        <taxon>Vertebrata</taxon>
        <taxon>Euteleostomi</taxon>
        <taxon>Mammalia</taxon>
        <taxon>Eutheria</taxon>
        <taxon>Euarchontoglires</taxon>
        <taxon>Glires</taxon>
        <taxon>Rodentia</taxon>
        <taxon>Myomorpha</taxon>
        <taxon>Muroidea</taxon>
        <taxon>Cricetidae</taxon>
        <taxon>Arvicolinae</taxon>
        <taxon>Myodes</taxon>
    </lineage>
</organism>
<gene>
    <name evidence="3" type="ORF">U0070_011557</name>
</gene>
<dbReference type="SUPFAM" id="SSF52047">
    <property type="entry name" value="RNI-like"/>
    <property type="match status" value="1"/>
</dbReference>
<reference evidence="3 4" key="1">
    <citation type="journal article" date="2023" name="bioRxiv">
        <title>Conserved and derived expression patterns and positive selection on dental genes reveal complex evolutionary context of ever-growing rodent molars.</title>
        <authorList>
            <person name="Calamari Z.T."/>
            <person name="Song A."/>
            <person name="Cohen E."/>
            <person name="Akter M."/>
            <person name="Roy R.D."/>
            <person name="Hallikas O."/>
            <person name="Christensen M.M."/>
            <person name="Li P."/>
            <person name="Marangoni P."/>
            <person name="Jernvall J."/>
            <person name="Klein O.D."/>
        </authorList>
    </citation>
    <scope>NUCLEOTIDE SEQUENCE [LARGE SCALE GENOMIC DNA]</scope>
    <source>
        <strain evidence="3">V071</strain>
    </source>
</reference>
<dbReference type="PANTHER" id="PTHR14224:SF6">
    <property type="entry name" value="PREFERENTIALLY EXPRESSED ANTIGEN IN MELANOMA-LIKE PROTEIN 1"/>
    <property type="match status" value="1"/>
</dbReference>
<accession>A0AAW0H9Q5</accession>
<feature type="non-terminal residue" evidence="3">
    <location>
        <position position="563"/>
    </location>
</feature>
<dbReference type="PANTHER" id="PTHR14224">
    <property type="entry name" value="SIMILAR TO PREFERENTIALLY EXPRESSED ANTIGEN IN MELANOMA-LIKE 3"/>
    <property type="match status" value="1"/>
</dbReference>
<keyword evidence="2" id="KW-0677">Repeat</keyword>
<dbReference type="InterPro" id="IPR050694">
    <property type="entry name" value="LRRC14/PRAME"/>
</dbReference>
<dbReference type="AlphaFoldDB" id="A0AAW0H9Q5"/>
<proteinExistence type="predicted"/>
<evidence type="ECO:0000256" key="1">
    <source>
        <dbReference type="ARBA" id="ARBA00022614"/>
    </source>
</evidence>
<dbReference type="InterPro" id="IPR032675">
    <property type="entry name" value="LRR_dom_sf"/>
</dbReference>
<evidence type="ECO:0000313" key="4">
    <source>
        <dbReference type="Proteomes" id="UP001488838"/>
    </source>
</evidence>
<dbReference type="GO" id="GO:0005737">
    <property type="term" value="C:cytoplasm"/>
    <property type="evidence" value="ECO:0007669"/>
    <property type="project" value="TreeGrafter"/>
</dbReference>
<dbReference type="EMBL" id="JBBHLL010000780">
    <property type="protein sequence ID" value="KAK7797742.1"/>
    <property type="molecule type" value="Genomic_DNA"/>
</dbReference>
<name>A0AAW0H9Q5_MYOGA</name>